<dbReference type="InterPro" id="IPR003819">
    <property type="entry name" value="TauD/TfdA-like"/>
</dbReference>
<dbReference type="InterPro" id="IPR020845">
    <property type="entry name" value="AMP-binding_CS"/>
</dbReference>
<comment type="cofactor">
    <cofactor evidence="1">
        <name>pantetheine 4'-phosphate</name>
        <dbReference type="ChEBI" id="CHEBI:47942"/>
    </cofactor>
</comment>
<dbReference type="Gene3D" id="1.10.1200.10">
    <property type="entry name" value="ACP-like"/>
    <property type="match status" value="2"/>
</dbReference>
<dbReference type="InterPro" id="IPR025110">
    <property type="entry name" value="AMP-bd_C"/>
</dbReference>
<keyword evidence="10" id="KW-1185">Reference proteome</keyword>
<dbReference type="Gene3D" id="3.30.300.30">
    <property type="match status" value="2"/>
</dbReference>
<dbReference type="SUPFAM" id="SSF47336">
    <property type="entry name" value="ACP-like"/>
    <property type="match status" value="2"/>
</dbReference>
<keyword evidence="3" id="KW-0596">Phosphopantetheine</keyword>
<dbReference type="OrthoDB" id="8826085at2"/>
<name>A0A157SVZ3_9BORD</name>
<dbReference type="GO" id="GO:0044550">
    <property type="term" value="P:secondary metabolite biosynthetic process"/>
    <property type="evidence" value="ECO:0007669"/>
    <property type="project" value="UniProtKB-ARBA"/>
</dbReference>
<feature type="compositionally biased region" description="Low complexity" evidence="7">
    <location>
        <begin position="2091"/>
        <end position="2104"/>
    </location>
</feature>
<dbReference type="GO" id="GO:0016706">
    <property type="term" value="F:2-oxoglutarate-dependent dioxygenase activity"/>
    <property type="evidence" value="ECO:0007669"/>
    <property type="project" value="UniProtKB-ARBA"/>
</dbReference>
<evidence type="ECO:0000256" key="3">
    <source>
        <dbReference type="ARBA" id="ARBA00022450"/>
    </source>
</evidence>
<dbReference type="Gene3D" id="3.30.559.10">
    <property type="entry name" value="Chloramphenicol acetyltransferase-like domain"/>
    <property type="match status" value="3"/>
</dbReference>
<dbReference type="InterPro" id="IPR010071">
    <property type="entry name" value="AA_adenyl_dom"/>
</dbReference>
<evidence type="ECO:0000256" key="2">
    <source>
        <dbReference type="ARBA" id="ARBA00006432"/>
    </source>
</evidence>
<dbReference type="Proteomes" id="UP000076848">
    <property type="component" value="Unassembled WGS sequence"/>
</dbReference>
<dbReference type="SUPFAM" id="SSF52777">
    <property type="entry name" value="CoA-dependent acyltransferases"/>
    <property type="match status" value="6"/>
</dbReference>
<dbReference type="FunFam" id="3.40.50.12780:FF:000012">
    <property type="entry name" value="Non-ribosomal peptide synthetase"/>
    <property type="match status" value="1"/>
</dbReference>
<dbReference type="Pfam" id="PF00501">
    <property type="entry name" value="AMP-binding"/>
    <property type="match status" value="2"/>
</dbReference>
<dbReference type="Pfam" id="PF13193">
    <property type="entry name" value="AMP-binding_C"/>
    <property type="match status" value="2"/>
</dbReference>
<dbReference type="GO" id="GO:0005737">
    <property type="term" value="C:cytoplasm"/>
    <property type="evidence" value="ECO:0007669"/>
    <property type="project" value="TreeGrafter"/>
</dbReference>
<feature type="domain" description="Carrier" evidence="8">
    <location>
        <begin position="1003"/>
        <end position="1077"/>
    </location>
</feature>
<dbReference type="NCBIfam" id="TIGR01733">
    <property type="entry name" value="AA-adenyl-dom"/>
    <property type="match status" value="2"/>
</dbReference>
<dbReference type="EMBL" id="FKIF01000010">
    <property type="protein sequence ID" value="SAI74504.1"/>
    <property type="molecule type" value="Genomic_DNA"/>
</dbReference>
<gene>
    <name evidence="9" type="primary">dltA_3</name>
    <name evidence="9" type="ORF">SAMEA3906486_05219</name>
</gene>
<dbReference type="InterPro" id="IPR006162">
    <property type="entry name" value="Ppantetheine_attach_site"/>
</dbReference>
<dbReference type="GO" id="GO:0043041">
    <property type="term" value="P:amino acid activation for nonribosomal peptide biosynthetic process"/>
    <property type="evidence" value="ECO:0007669"/>
    <property type="project" value="TreeGrafter"/>
</dbReference>
<keyword evidence="4" id="KW-0597">Phosphoprotein</keyword>
<dbReference type="InterPro" id="IPR045851">
    <property type="entry name" value="AMP-bd_C_sf"/>
</dbReference>
<keyword evidence="9" id="KW-0436">Ligase</keyword>
<dbReference type="STRING" id="288768.SAMEA3906486_05219"/>
<dbReference type="GO" id="GO:0016874">
    <property type="term" value="F:ligase activity"/>
    <property type="evidence" value="ECO:0007669"/>
    <property type="project" value="UniProtKB-KW"/>
</dbReference>
<dbReference type="InterPro" id="IPR023213">
    <property type="entry name" value="CAT-like_dom_sf"/>
</dbReference>
<dbReference type="InterPro" id="IPR042098">
    <property type="entry name" value="TauD-like_sf"/>
</dbReference>
<dbReference type="FunFam" id="3.30.300.30:FF:000010">
    <property type="entry name" value="Enterobactin synthetase component F"/>
    <property type="match status" value="1"/>
</dbReference>
<dbReference type="FunFam" id="1.10.1200.10:FF:000005">
    <property type="entry name" value="Nonribosomal peptide synthetase 1"/>
    <property type="match status" value="1"/>
</dbReference>
<dbReference type="Gene3D" id="3.60.130.10">
    <property type="entry name" value="Clavaminate synthase-like"/>
    <property type="match status" value="1"/>
</dbReference>
<dbReference type="SUPFAM" id="SSF51197">
    <property type="entry name" value="Clavaminate synthase-like"/>
    <property type="match status" value="1"/>
</dbReference>
<evidence type="ECO:0000313" key="10">
    <source>
        <dbReference type="Proteomes" id="UP000076848"/>
    </source>
</evidence>
<dbReference type="GO" id="GO:0072330">
    <property type="term" value="P:monocarboxylic acid biosynthetic process"/>
    <property type="evidence" value="ECO:0007669"/>
    <property type="project" value="UniProtKB-ARBA"/>
</dbReference>
<dbReference type="CDD" id="cd19543">
    <property type="entry name" value="DCL_NRPS"/>
    <property type="match status" value="1"/>
</dbReference>
<dbReference type="Gene3D" id="3.30.559.30">
    <property type="entry name" value="Nonribosomal peptide synthetase, condensation domain"/>
    <property type="match status" value="3"/>
</dbReference>
<feature type="coiled-coil region" evidence="6">
    <location>
        <begin position="1220"/>
        <end position="1247"/>
    </location>
</feature>
<evidence type="ECO:0000256" key="6">
    <source>
        <dbReference type="SAM" id="Coils"/>
    </source>
</evidence>
<dbReference type="PROSITE" id="PS00455">
    <property type="entry name" value="AMP_BINDING"/>
    <property type="match status" value="2"/>
</dbReference>
<evidence type="ECO:0000256" key="5">
    <source>
        <dbReference type="ARBA" id="ARBA00023002"/>
    </source>
</evidence>
<feature type="region of interest" description="Disordered" evidence="7">
    <location>
        <begin position="1094"/>
        <end position="1115"/>
    </location>
</feature>
<dbReference type="SUPFAM" id="SSF56801">
    <property type="entry name" value="Acetyl-CoA synthetase-like"/>
    <property type="match status" value="2"/>
</dbReference>
<dbReference type="Pfam" id="PF00550">
    <property type="entry name" value="PP-binding"/>
    <property type="match status" value="2"/>
</dbReference>
<feature type="region of interest" description="Disordered" evidence="7">
    <location>
        <begin position="2084"/>
        <end position="2105"/>
    </location>
</feature>
<keyword evidence="5" id="KW-0560">Oxidoreductase</keyword>
<dbReference type="EC" id="6.1.1.13" evidence="9"/>
<evidence type="ECO:0000259" key="8">
    <source>
        <dbReference type="PROSITE" id="PS50075"/>
    </source>
</evidence>
<evidence type="ECO:0000256" key="4">
    <source>
        <dbReference type="ARBA" id="ARBA00022553"/>
    </source>
</evidence>
<feature type="domain" description="Carrier" evidence="8">
    <location>
        <begin position="2102"/>
        <end position="2177"/>
    </location>
</feature>
<feature type="compositionally biased region" description="Low complexity" evidence="7">
    <location>
        <begin position="1094"/>
        <end position="1103"/>
    </location>
</feature>
<dbReference type="InterPro" id="IPR036736">
    <property type="entry name" value="ACP-like_sf"/>
</dbReference>
<dbReference type="Gene3D" id="3.40.50.980">
    <property type="match status" value="4"/>
</dbReference>
<dbReference type="FunFam" id="1.10.1200.10:FF:000016">
    <property type="entry name" value="Non-ribosomal peptide synthase"/>
    <property type="match status" value="1"/>
</dbReference>
<keyword evidence="6" id="KW-0175">Coiled coil</keyword>
<dbReference type="InterPro" id="IPR000873">
    <property type="entry name" value="AMP-dep_synth/lig_dom"/>
</dbReference>
<dbReference type="CDD" id="cd05930">
    <property type="entry name" value="A_NRPS"/>
    <property type="match status" value="2"/>
</dbReference>
<dbReference type="Pfam" id="PF02668">
    <property type="entry name" value="TauD"/>
    <property type="match status" value="1"/>
</dbReference>
<dbReference type="InterPro" id="IPR009081">
    <property type="entry name" value="PP-bd_ACP"/>
</dbReference>
<organism evidence="9 10">
    <name type="scientific">Bordetella ansorpii</name>
    <dbReference type="NCBI Taxonomy" id="288768"/>
    <lineage>
        <taxon>Bacteria</taxon>
        <taxon>Pseudomonadati</taxon>
        <taxon>Pseudomonadota</taxon>
        <taxon>Betaproteobacteria</taxon>
        <taxon>Burkholderiales</taxon>
        <taxon>Alcaligenaceae</taxon>
        <taxon>Bordetella</taxon>
    </lineage>
</organism>
<dbReference type="FunFam" id="3.40.50.980:FF:000001">
    <property type="entry name" value="Non-ribosomal peptide synthetase"/>
    <property type="match status" value="1"/>
</dbReference>
<dbReference type="PROSITE" id="PS50075">
    <property type="entry name" value="CARRIER"/>
    <property type="match status" value="2"/>
</dbReference>
<dbReference type="SMART" id="SM00823">
    <property type="entry name" value="PKS_PP"/>
    <property type="match status" value="2"/>
</dbReference>
<proteinExistence type="inferred from homology"/>
<reference evidence="9 10" key="1">
    <citation type="submission" date="2016-04" db="EMBL/GenBank/DDBJ databases">
        <authorList>
            <consortium name="Pathogen Informatics"/>
        </authorList>
    </citation>
    <scope>NUCLEOTIDE SEQUENCE [LARGE SCALE GENOMIC DNA]</scope>
    <source>
        <strain evidence="9 10">H050680373</strain>
    </source>
</reference>
<dbReference type="FunFam" id="2.30.38.10:FF:000001">
    <property type="entry name" value="Non-ribosomal peptide synthetase PvdI"/>
    <property type="match status" value="1"/>
</dbReference>
<dbReference type="PANTHER" id="PTHR45527:SF1">
    <property type="entry name" value="FATTY ACID SYNTHASE"/>
    <property type="match status" value="1"/>
</dbReference>
<evidence type="ECO:0000256" key="7">
    <source>
        <dbReference type="SAM" id="MobiDB-lite"/>
    </source>
</evidence>
<dbReference type="GO" id="GO:0031177">
    <property type="term" value="F:phosphopantetheine binding"/>
    <property type="evidence" value="ECO:0007669"/>
    <property type="project" value="InterPro"/>
</dbReference>
<dbReference type="InterPro" id="IPR020806">
    <property type="entry name" value="PKS_PP-bd"/>
</dbReference>
<dbReference type="PANTHER" id="PTHR45527">
    <property type="entry name" value="NONRIBOSOMAL PEPTIDE SYNTHETASE"/>
    <property type="match status" value="1"/>
</dbReference>
<evidence type="ECO:0000313" key="9">
    <source>
        <dbReference type="EMBL" id="SAI74504.1"/>
    </source>
</evidence>
<dbReference type="Gene3D" id="2.30.38.10">
    <property type="entry name" value="Luciferase, Domain 3"/>
    <property type="match status" value="2"/>
</dbReference>
<dbReference type="PROSITE" id="PS00012">
    <property type="entry name" value="PHOSPHOPANTETHEINE"/>
    <property type="match status" value="2"/>
</dbReference>
<evidence type="ECO:0000256" key="1">
    <source>
        <dbReference type="ARBA" id="ARBA00001957"/>
    </source>
</evidence>
<accession>A0A157SVZ3</accession>
<protein>
    <submittedName>
        <fullName evidence="9">D-alanine-D-alanyl carrier protein ligase</fullName>
        <ecNumber evidence="9">6.1.1.13</ecNumber>
    </submittedName>
</protein>
<dbReference type="Pfam" id="PF00668">
    <property type="entry name" value="Condensation"/>
    <property type="match status" value="3"/>
</dbReference>
<dbReference type="InterPro" id="IPR001242">
    <property type="entry name" value="Condensation_dom"/>
</dbReference>
<comment type="similarity">
    <text evidence="2">Belongs to the ATP-dependent AMP-binding enzyme family.</text>
</comment>
<dbReference type="RefSeq" id="WP_082853297.1">
    <property type="nucleotide sequence ID" value="NZ_FKIF01000010.1"/>
</dbReference>
<dbReference type="CDD" id="cd19531">
    <property type="entry name" value="LCL_NRPS-like"/>
    <property type="match status" value="2"/>
</dbReference>
<sequence>MSERVGTELAQRFARLDAAAQRTFLERLRANGLSFAELPIVGSPRDRTLPLSYAQRALWLTWQLDPASPAYNLPGILWLRGPLDLPALRAALAQLVQRHETLRTHFAAGNGAEPCQVVAPARPVPLEPEQMDLDQVRPWARQHAVTPFALDAEPALRVALARVDPRTHALCLVLHHIIADGLSIQILIEELGERYENARAGRAPARDALDIQYADYAAWQRTWMQAGESDRQMAYWRQRLAAETGQQALAPDRPRDAAISHAEARVPLALPAGMAGEVRAAARRHGVSLYIYMVAVLAWTLYRCGGQADVRVGTPLAGRDRSETRGMVGHLVNLVVLALRVDPAAGFDALLAATRDAVLQAQEHKDLPFDALVEALAPARTTGMHPLFQVKCAELPPLPAARRRGELSMELEALSGGRAHFDLTFDFTDHGDDVRGYFAYASELFDAATIQALREVYVQALARAVRDGAEPLGAASHPVRSAARAMPADASAQAPDVIDAWLGWVERAPGATGVAGADGTLTQAGLRAASAALARELRQHGVAAGVAVGVHAPRSAGLVAAMLAVLRAGGVYVPLDPALPAARLAYQVQASGARLVVSADDAVAVAAWAGQARVLPLPPADGTARAVEWTPAPVHPAQPAYVIFTSGSTGQPKPVVISRGALAAYVAGVLARMDLPEDARGMAMASTVAADLGHTMLFGALCAGRALHMMPTELAFDPDGFAAYMREHEVDVLKIVPSHLQALLAAADAAGVLPRRRLVLGGEATGWALLGRVAQLRPDLRVMNHYGPTETTVGILTQEAASAQRDVPSLPLGAPLPGARAWVLDADLNPLPAGLPGELYLGGPGLAQGYGGRPGATAERFVADPFGTGSRLYRTGDRARMLADGSLVFLGRTDGQVKVRGYRIELGEVAGSLLAEPGVAQAHAVVRNGPDGRAQLLAYVVPQAGVALDARQLRDALAARVPDAMVPSAIVVLAAMPLTPNGKVDARALPEPAVEGDAGDGDTPRAGTEATLAAVWSTVLNRDGIGRHQNFFELGGDSILALQVVARARKQGLALLPKQLLAHQTVARVAALLDEAAAKAGGCVPASAPATQAAREAARGSAASPPPAAAPRPATDRAAQRIRALGLNAAEVEDIYPLAPMQHGLLLHSLMNPGSGMYVVQDHYRFGVGIDVPAFTRAWDAVVALHPALRTALAWEDEGEPLQIVYRRVPSVVDYRDWSGVAEEEAMARLERELREEREQGIDLRRASLMRERLVKLADGSFHLVQSFHHIMMDAWCRSIMLIDFFEHYDAYRTGRTPRTTRKRPYRDFIDWLRGQDRAAALRFWSDALRGLDTATPIPWMRGKSGAAVSAVREGVLQFDERQTAGFQRAAQQSRVTVNTLFQAAWALILARFGATDEVTFGVTSAGRPLELEGIQETIGLFINSIPLRLRMPSPGTTVGQWLQSLLQSNAAMREHEHLSLAEIQQLAALPRGTPLFDSLFVFENAPLDGSVHLNISGLRIDIGDNHTHTNYPMTVIVVPGTRMLVRLSYDVDRFDAADVDRLLALLRQAVACLAGDPQARLGDLDLGASWRGQAILRGDALEYGEGGYASRFEAQAKRHPQRIAARDDDGSLTYAQLNRDANRVAHALREAGVAADTVVGLVGERGTALLTMMLGVAKAGGAFLSLDPALPPRRMAAALRGSGAHALLMTPRQARALDEVVRQADEDGMALLRFDAVVRGGADTDLRLPSHPDQAAYVIYTSGSTGQPKGVVVTQRGMLNNQLSKLPLLALTEEDAVAQTASPSFDISVWQFLTAALCGARVEIIGDEVARDPAALARAVRERGVTVLQSVPAVIGAMLAADAADLPALRWMLPTGEASSTRLAQDWFGRYPSVPLLNAYGPAECADDVSMHRVQADALEDIPMLPIGRPVPNTRLMVLDADLQCVPAGVVGELYVAGSGVGRGYAGRPGLSAERFVADPHADAPGARMYRTGDLARSRADGVLEYAGRRDDQVKIRGHRIELGEIEAQLRRAPGVDEAAVAARPGPRGDRQLVAYVVPQGGPSALAACQQAATAHLRAVLPEYMVPQLWVALDRLPRNANGKLDRRALPEPQRAAAAAQPPRDATERALAQAWADVLDLATVSRDDNFFELGGHSLLAIQLVSRVRAALKVELPLRAVFDQPVLWRMAQALQQGSAATEPAPRPVPRGEPLPVAPVQQRLWLADRLAPRAALAQRAAYNMTAMLVCNGRMDLAAMQFALDAVMARHEALRTVFVESDDGEVGASVLAEAPLTLEWVDVSQVPEPARRAAAEQAMRARAAQPFDLAEGPLARAAIARLGQDSHLLFLCVHHIVFDGWSQAVFVRDLVAGYRARLEQRAPQWPVLAIQYPDYAAWQCDRVRSRHDALAGFWSRTLQDAPALSRPAVLPDSPAADPSEVGQARVDLDASTARLLREAGQARGASLFAVLLAAFAPVLQGSAGQDDVVIGTDSAGRTHERLEPLVGFFVNVLPIRLRRTPGQVFGDWLKAVHAGLLDALEHADLPFDQIVEAGRVRRQRGQAPLVQVLFVMQNLPQARFDPPGLTVEVVDSAAERGKFDLAVFVSESEDGLRADWVYRRAHYSSSGIQALASAWRAGLVRVAQDAGVPVDALVYRAVEERATPAPARPSAKLDQLRALHAARRAPGSVAAPTAAALAAPRVVHDLLPGSARSFPLVVRNEGAGLDAVQWAREHRDEIESLLLRHAGLLLRGFPLQTPREFEAFAEAIEPGLYGQYGDLPKKEGGRNIYRSTPYPEQEMILYHNESSHLDRWPRKQWFFCELPAVAGGATPIVDCREMLRVLPPALVDEFERKELLYVRTFTPRLDVSWRDFYKTGDRREVERRLMASGAGFEWLDEETLQTRHRCAAVIRHPVSGDRAFFNQVQLHHVACLDPDVRTDLLAMVGPRRMPRQVFFGDGSAIPDDAMAVLGRAYEACAVRFPWQRGDVVMLDNMLAAHARDPYTGPRKIVVAMGAMFDRSMLAQPARQAAVASEYQE</sequence>